<evidence type="ECO:0000313" key="1">
    <source>
        <dbReference type="EMBL" id="MBO2451187.1"/>
    </source>
</evidence>
<protein>
    <recommendedName>
        <fullName evidence="3">FHA domain-containing protein</fullName>
    </recommendedName>
</protein>
<dbReference type="AlphaFoldDB" id="A0A939PFC7"/>
<comment type="caution">
    <text evidence="1">The sequence shown here is derived from an EMBL/GenBank/DDBJ whole genome shotgun (WGS) entry which is preliminary data.</text>
</comment>
<dbReference type="EMBL" id="JAGEOJ010000012">
    <property type="protein sequence ID" value="MBO2451187.1"/>
    <property type="molecule type" value="Genomic_DNA"/>
</dbReference>
<proteinExistence type="predicted"/>
<sequence>MTQVTAPSGEVVEVPEGGRLEFGRGADVDLVIAADRGLSRRAGVVVGVPGGAWVANLSGTHALYVETDGYQVRLPPLEGRSEPMGGWFTRAGVLLVGSRAMLDEGQAVRVEVSQGAWSVPGQRGASDEEATLRPLYLDPKTKLFLVALLWCRPWLLDPGRSTPLPRVPEIARGALSVTEAHHELERFDKDPAFRERIAARVGEHLRVLRRKIASRGLSRPGTRLSDEVVVGALIDHAVITAGDLAKLDDPSWCSRQEDLWWDRS</sequence>
<evidence type="ECO:0000313" key="2">
    <source>
        <dbReference type="Proteomes" id="UP000669179"/>
    </source>
</evidence>
<name>A0A939PFC7_9ACTN</name>
<dbReference type="RefSeq" id="WP_208259076.1">
    <property type="nucleotide sequence ID" value="NZ_JAGEOJ010000012.1"/>
</dbReference>
<dbReference type="Proteomes" id="UP000669179">
    <property type="component" value="Unassembled WGS sequence"/>
</dbReference>
<keyword evidence="2" id="KW-1185">Reference proteome</keyword>
<evidence type="ECO:0008006" key="3">
    <source>
        <dbReference type="Google" id="ProtNLM"/>
    </source>
</evidence>
<gene>
    <name evidence="1" type="ORF">J4573_29125</name>
</gene>
<accession>A0A939PFC7</accession>
<organism evidence="1 2">
    <name type="scientific">Actinomadura barringtoniae</name>
    <dbReference type="NCBI Taxonomy" id="1427535"/>
    <lineage>
        <taxon>Bacteria</taxon>
        <taxon>Bacillati</taxon>
        <taxon>Actinomycetota</taxon>
        <taxon>Actinomycetes</taxon>
        <taxon>Streptosporangiales</taxon>
        <taxon>Thermomonosporaceae</taxon>
        <taxon>Actinomadura</taxon>
    </lineage>
</organism>
<reference evidence="1" key="1">
    <citation type="submission" date="2021-03" db="EMBL/GenBank/DDBJ databases">
        <authorList>
            <person name="Kanchanasin P."/>
            <person name="Saeng-In P."/>
            <person name="Phongsopitanun W."/>
            <person name="Yuki M."/>
            <person name="Kudo T."/>
            <person name="Ohkuma M."/>
            <person name="Tanasupawat S."/>
        </authorList>
    </citation>
    <scope>NUCLEOTIDE SEQUENCE</scope>
    <source>
        <strain evidence="1">GKU 128</strain>
    </source>
</reference>